<protein>
    <submittedName>
        <fullName evidence="1">Uncharacterized protein</fullName>
    </submittedName>
</protein>
<dbReference type="Proteomes" id="UP000825935">
    <property type="component" value="Chromosome 31"/>
</dbReference>
<gene>
    <name evidence="1" type="ORF">KP509_31G058800</name>
</gene>
<sequence>MSGLSIASRKSNFIVRSSGLRSVLCSNTAIVGNSLFALLKSVSSFEHCSSLIGALLKTVLEFEPCSSVVNARCSTLAGFGSKVRCFACVEFEGSHGCDDKETEE</sequence>
<dbReference type="EMBL" id="CM035436">
    <property type="protein sequence ID" value="KAH7289119.1"/>
    <property type="molecule type" value="Genomic_DNA"/>
</dbReference>
<evidence type="ECO:0000313" key="1">
    <source>
        <dbReference type="EMBL" id="KAH7289119.1"/>
    </source>
</evidence>
<dbReference type="AlphaFoldDB" id="A0A8T2QYF7"/>
<accession>A0A8T2QYF7</accession>
<name>A0A8T2QYF7_CERRI</name>
<comment type="caution">
    <text evidence="1">The sequence shown here is derived from an EMBL/GenBank/DDBJ whole genome shotgun (WGS) entry which is preliminary data.</text>
</comment>
<proteinExistence type="predicted"/>
<keyword evidence="2" id="KW-1185">Reference proteome</keyword>
<reference evidence="1" key="1">
    <citation type="submission" date="2021-08" db="EMBL/GenBank/DDBJ databases">
        <title>WGS assembly of Ceratopteris richardii.</title>
        <authorList>
            <person name="Marchant D.B."/>
            <person name="Chen G."/>
            <person name="Jenkins J."/>
            <person name="Shu S."/>
            <person name="Leebens-Mack J."/>
            <person name="Grimwood J."/>
            <person name="Schmutz J."/>
            <person name="Soltis P."/>
            <person name="Soltis D."/>
            <person name="Chen Z.-H."/>
        </authorList>
    </citation>
    <scope>NUCLEOTIDE SEQUENCE</scope>
    <source>
        <strain evidence="1">Whitten #5841</strain>
        <tissue evidence="1">Leaf</tissue>
    </source>
</reference>
<organism evidence="1 2">
    <name type="scientific">Ceratopteris richardii</name>
    <name type="common">Triangle waterfern</name>
    <dbReference type="NCBI Taxonomy" id="49495"/>
    <lineage>
        <taxon>Eukaryota</taxon>
        <taxon>Viridiplantae</taxon>
        <taxon>Streptophyta</taxon>
        <taxon>Embryophyta</taxon>
        <taxon>Tracheophyta</taxon>
        <taxon>Polypodiopsida</taxon>
        <taxon>Polypodiidae</taxon>
        <taxon>Polypodiales</taxon>
        <taxon>Pteridineae</taxon>
        <taxon>Pteridaceae</taxon>
        <taxon>Parkerioideae</taxon>
        <taxon>Ceratopteris</taxon>
    </lineage>
</organism>
<evidence type="ECO:0000313" key="2">
    <source>
        <dbReference type="Proteomes" id="UP000825935"/>
    </source>
</evidence>